<proteinExistence type="predicted"/>
<reference evidence="4" key="1">
    <citation type="submission" date="2022-11" db="UniProtKB">
        <authorList>
            <consortium name="EnsemblMetazoa"/>
        </authorList>
    </citation>
    <scope>IDENTIFICATION</scope>
</reference>
<feature type="signal peptide" evidence="2">
    <location>
        <begin position="1"/>
        <end position="17"/>
    </location>
</feature>
<dbReference type="SUPFAM" id="SSF55486">
    <property type="entry name" value="Metalloproteases ('zincins'), catalytic domain"/>
    <property type="match status" value="1"/>
</dbReference>
<feature type="active site" evidence="1">
    <location>
        <position position="360"/>
    </location>
</feature>
<keyword evidence="1" id="KW-0862">Zinc</keyword>
<sequence length="417" mass="45394">MLPISMCLMLLLASVLANPGVNLKFSEEELQRYFAVDSEEKAPEYEIIYPEYVTMEHKRHVGRSAVATSYLEVHVDTFGETLRMALEHDDSGFMPGLEAEYVSDEGTITVPVRTDCLYTGQVIGDSNSLVSVSACAGLMAVVNHASGPTYIEPLDDEHALKRDIGRGLPHFAYRVKPNQDRGRCGVKDDLTHFDVINESGQEVDDQAGDFDPQATKYLELGLIGDPVLYDLRGGNTHTCITALFNAAKNVLQLGSLSGASLVPKVTHIKVMTSSQSGLNTCPDSEQSLNKASDWQAANNFGASDSRRWDNAAILTGWVMDSGDTLGVAWRSNTQILCDERDATSLSTFRDLRTTDTLAHEIGHNLSMRHDGVGNSCPTSGYIMAANANSAKSDPVWSTCSRSYYTSHIGAATCYDDA</sequence>
<organism evidence="4 5">
    <name type="scientific">Patiria miniata</name>
    <name type="common">Bat star</name>
    <name type="synonym">Asterina miniata</name>
    <dbReference type="NCBI Taxonomy" id="46514"/>
    <lineage>
        <taxon>Eukaryota</taxon>
        <taxon>Metazoa</taxon>
        <taxon>Echinodermata</taxon>
        <taxon>Eleutherozoa</taxon>
        <taxon>Asterozoa</taxon>
        <taxon>Asteroidea</taxon>
        <taxon>Valvatacea</taxon>
        <taxon>Valvatida</taxon>
        <taxon>Asterinidae</taxon>
        <taxon>Patiria</taxon>
    </lineage>
</organism>
<dbReference type="InterPro" id="IPR024079">
    <property type="entry name" value="MetalloPept_cat_dom_sf"/>
</dbReference>
<dbReference type="OrthoDB" id="5951731at2759"/>
<feature type="domain" description="Peptidase M12B" evidence="3">
    <location>
        <begin position="216"/>
        <end position="404"/>
    </location>
</feature>
<keyword evidence="1" id="KW-0479">Metal-binding</keyword>
<dbReference type="Proteomes" id="UP000887568">
    <property type="component" value="Unplaced"/>
</dbReference>
<dbReference type="OMA" id="NTHTCIT"/>
<dbReference type="InterPro" id="IPR001590">
    <property type="entry name" value="Peptidase_M12B"/>
</dbReference>
<evidence type="ECO:0000256" key="1">
    <source>
        <dbReference type="PROSITE-ProRule" id="PRU00276"/>
    </source>
</evidence>
<evidence type="ECO:0000259" key="3">
    <source>
        <dbReference type="PROSITE" id="PS50215"/>
    </source>
</evidence>
<dbReference type="RefSeq" id="XP_038074363.1">
    <property type="nucleotide sequence ID" value="XM_038218435.1"/>
</dbReference>
<dbReference type="GO" id="GO:0046872">
    <property type="term" value="F:metal ion binding"/>
    <property type="evidence" value="ECO:0007669"/>
    <property type="project" value="UniProtKB-KW"/>
</dbReference>
<keyword evidence="2" id="KW-0732">Signal</keyword>
<dbReference type="GO" id="GO:0006508">
    <property type="term" value="P:proteolysis"/>
    <property type="evidence" value="ECO:0007669"/>
    <property type="project" value="InterPro"/>
</dbReference>
<feature type="binding site" evidence="1">
    <location>
        <position position="369"/>
    </location>
    <ligand>
        <name>Zn(2+)</name>
        <dbReference type="ChEBI" id="CHEBI:29105"/>
        <note>catalytic</note>
    </ligand>
</feature>
<keyword evidence="5" id="KW-1185">Reference proteome</keyword>
<evidence type="ECO:0000256" key="2">
    <source>
        <dbReference type="SAM" id="SignalP"/>
    </source>
</evidence>
<comment type="caution">
    <text evidence="1">Lacks conserved residue(s) required for the propagation of feature annotation.</text>
</comment>
<dbReference type="Gene3D" id="3.40.390.10">
    <property type="entry name" value="Collagenase (Catalytic Domain)"/>
    <property type="match status" value="1"/>
</dbReference>
<dbReference type="AlphaFoldDB" id="A0A914BDR2"/>
<protein>
    <recommendedName>
        <fullName evidence="3">Peptidase M12B domain-containing protein</fullName>
    </recommendedName>
</protein>
<dbReference type="EnsemblMetazoa" id="XM_038218435.1">
    <property type="protein sequence ID" value="XP_038074363.1"/>
    <property type="gene ID" value="LOC119742495"/>
</dbReference>
<name>A0A914BDR2_PATMI</name>
<dbReference type="GeneID" id="119742495"/>
<feature type="chain" id="PRO_5036825066" description="Peptidase M12B domain-containing protein" evidence="2">
    <location>
        <begin position="18"/>
        <end position="417"/>
    </location>
</feature>
<evidence type="ECO:0000313" key="4">
    <source>
        <dbReference type="EnsemblMetazoa" id="XP_038074363.1"/>
    </source>
</evidence>
<dbReference type="PANTHER" id="PTHR11905:SF159">
    <property type="entry name" value="ADAM METALLOPROTEASE"/>
    <property type="match status" value="1"/>
</dbReference>
<dbReference type="PROSITE" id="PS50215">
    <property type="entry name" value="ADAM_MEPRO"/>
    <property type="match status" value="1"/>
</dbReference>
<dbReference type="GO" id="GO:0004222">
    <property type="term" value="F:metalloendopeptidase activity"/>
    <property type="evidence" value="ECO:0007669"/>
    <property type="project" value="InterPro"/>
</dbReference>
<feature type="binding site" evidence="1">
    <location>
        <position position="359"/>
    </location>
    <ligand>
        <name>Zn(2+)</name>
        <dbReference type="ChEBI" id="CHEBI:29105"/>
        <note>catalytic</note>
    </ligand>
</feature>
<dbReference type="Pfam" id="PF13688">
    <property type="entry name" value="Reprolysin_5"/>
    <property type="match status" value="1"/>
</dbReference>
<evidence type="ECO:0000313" key="5">
    <source>
        <dbReference type="Proteomes" id="UP000887568"/>
    </source>
</evidence>
<accession>A0A914BDR2</accession>
<feature type="binding site" evidence="1">
    <location>
        <position position="363"/>
    </location>
    <ligand>
        <name>Zn(2+)</name>
        <dbReference type="ChEBI" id="CHEBI:29105"/>
        <note>catalytic</note>
    </ligand>
</feature>
<dbReference type="PANTHER" id="PTHR11905">
    <property type="entry name" value="ADAM A DISINTEGRIN AND METALLOPROTEASE DOMAIN"/>
    <property type="match status" value="1"/>
</dbReference>